<protein>
    <submittedName>
        <fullName evidence="1">UVR8 protein</fullName>
    </submittedName>
</protein>
<dbReference type="Proteomes" id="UP000601435">
    <property type="component" value="Unassembled WGS sequence"/>
</dbReference>
<organism evidence="1 2">
    <name type="scientific">Symbiodinium necroappetens</name>
    <dbReference type="NCBI Taxonomy" id="1628268"/>
    <lineage>
        <taxon>Eukaryota</taxon>
        <taxon>Sar</taxon>
        <taxon>Alveolata</taxon>
        <taxon>Dinophyceae</taxon>
        <taxon>Suessiales</taxon>
        <taxon>Symbiodiniaceae</taxon>
        <taxon>Symbiodinium</taxon>
    </lineage>
</organism>
<proteinExistence type="predicted"/>
<feature type="non-terminal residue" evidence="1">
    <location>
        <position position="1"/>
    </location>
</feature>
<accession>A0A813CI18</accession>
<dbReference type="AlphaFoldDB" id="A0A813CI18"/>
<feature type="non-terminal residue" evidence="1">
    <location>
        <position position="101"/>
    </location>
</feature>
<reference evidence="1" key="1">
    <citation type="submission" date="2021-02" db="EMBL/GenBank/DDBJ databases">
        <authorList>
            <person name="Dougan E. K."/>
            <person name="Rhodes N."/>
            <person name="Thang M."/>
            <person name="Chan C."/>
        </authorList>
    </citation>
    <scope>NUCLEOTIDE SEQUENCE</scope>
</reference>
<evidence type="ECO:0000313" key="1">
    <source>
        <dbReference type="EMBL" id="CAE7943258.1"/>
    </source>
</evidence>
<keyword evidence="2" id="KW-1185">Reference proteome</keyword>
<comment type="caution">
    <text evidence="1">The sequence shown here is derived from an EMBL/GenBank/DDBJ whole genome shotgun (WGS) entry which is preliminary data.</text>
</comment>
<name>A0A813CI18_9DINO</name>
<dbReference type="Gene3D" id="2.60.120.200">
    <property type="match status" value="1"/>
</dbReference>
<gene>
    <name evidence="1" type="primary">UVR8</name>
    <name evidence="1" type="ORF">SNEC2469_LOCUS34979</name>
</gene>
<evidence type="ECO:0000313" key="2">
    <source>
        <dbReference type="Proteomes" id="UP000601435"/>
    </source>
</evidence>
<dbReference type="EMBL" id="CAJNJA010099043">
    <property type="protein sequence ID" value="CAE7943258.1"/>
    <property type="molecule type" value="Genomic_DNA"/>
</dbReference>
<sequence>EYILHTAAVFNTTEEKFLVIAYQLSGSDSVALELQHKSSAGDWQLLLSDSGPRYTSWHQASVVVPSGTVGLRFVANITNDLDAVRIDSIDAADSPTNAEDT</sequence>